<gene>
    <name evidence="2" type="ORF">GCM10009539_26050</name>
</gene>
<reference evidence="3" key="1">
    <citation type="journal article" date="2019" name="Int. J. Syst. Evol. Microbiol.">
        <title>The Global Catalogue of Microorganisms (GCM) 10K type strain sequencing project: providing services to taxonomists for standard genome sequencing and annotation.</title>
        <authorList>
            <consortium name="The Broad Institute Genomics Platform"/>
            <consortium name="The Broad Institute Genome Sequencing Center for Infectious Disease"/>
            <person name="Wu L."/>
            <person name="Ma J."/>
        </authorList>
    </citation>
    <scope>NUCLEOTIDE SEQUENCE [LARGE SCALE GENOMIC DNA]</scope>
    <source>
        <strain evidence="3">JCM 10425</strain>
    </source>
</reference>
<feature type="region of interest" description="Disordered" evidence="1">
    <location>
        <begin position="870"/>
        <end position="943"/>
    </location>
</feature>
<evidence type="ECO:0000256" key="1">
    <source>
        <dbReference type="SAM" id="MobiDB-lite"/>
    </source>
</evidence>
<feature type="compositionally biased region" description="Gly residues" evidence="1">
    <location>
        <begin position="434"/>
        <end position="444"/>
    </location>
</feature>
<accession>A0ABP3DRA8</accession>
<feature type="region of interest" description="Disordered" evidence="1">
    <location>
        <begin position="743"/>
        <end position="821"/>
    </location>
</feature>
<organism evidence="2 3">
    <name type="scientific">Cryptosporangium japonicum</name>
    <dbReference type="NCBI Taxonomy" id="80872"/>
    <lineage>
        <taxon>Bacteria</taxon>
        <taxon>Bacillati</taxon>
        <taxon>Actinomycetota</taxon>
        <taxon>Actinomycetes</taxon>
        <taxon>Cryptosporangiales</taxon>
        <taxon>Cryptosporangiaceae</taxon>
        <taxon>Cryptosporangium</taxon>
    </lineage>
</organism>
<evidence type="ECO:0000313" key="2">
    <source>
        <dbReference type="EMBL" id="GAA0239551.1"/>
    </source>
</evidence>
<protein>
    <submittedName>
        <fullName evidence="2">Uncharacterized protein</fullName>
    </submittedName>
</protein>
<feature type="region of interest" description="Disordered" evidence="1">
    <location>
        <begin position="328"/>
        <end position="580"/>
    </location>
</feature>
<proteinExistence type="predicted"/>
<feature type="compositionally biased region" description="Low complexity" evidence="1">
    <location>
        <begin position="743"/>
        <end position="781"/>
    </location>
</feature>
<feature type="compositionally biased region" description="Gly residues" evidence="1">
    <location>
        <begin position="453"/>
        <end position="465"/>
    </location>
</feature>
<evidence type="ECO:0000313" key="3">
    <source>
        <dbReference type="Proteomes" id="UP001500967"/>
    </source>
</evidence>
<feature type="compositionally biased region" description="Polar residues" evidence="1">
    <location>
        <begin position="503"/>
        <end position="520"/>
    </location>
</feature>
<feature type="compositionally biased region" description="Pro residues" evidence="1">
    <location>
        <begin position="329"/>
        <end position="341"/>
    </location>
</feature>
<feature type="compositionally biased region" description="Gly residues" evidence="1">
    <location>
        <begin position="372"/>
        <end position="383"/>
    </location>
</feature>
<comment type="caution">
    <text evidence="2">The sequence shown here is derived from an EMBL/GenBank/DDBJ whole genome shotgun (WGS) entry which is preliminary data.</text>
</comment>
<dbReference type="InterPro" id="IPR047002">
    <property type="entry name" value="Tcp10_C_sf"/>
</dbReference>
<feature type="compositionally biased region" description="Basic and acidic residues" evidence="1">
    <location>
        <begin position="872"/>
        <end position="888"/>
    </location>
</feature>
<sequence length="943" mass="93948">MPESGGSYGDLSTAKAEQVFAALTGGAENNARTMVKGAEWISFAGGKTDTDPGETFGYYKFAGTWFYVLKPDPKGVRDQLGTEVTKMFDSVNAISGGDWISGSVDTKSLSRAKAAFDYLTVWMGWEHLVFQAKHKTLTSTNKDFKGKAAYVIGGLVGQDAAYLKDLYDQLTTAPTPSTLLFNLRNAIIGYQNAMAAALTGFYADANHDPMVLATSARNTAYDYLQKNGLIAPMGTSPSGDKNWSDEEVEQKLAAFTATMSGGLTGTRTFTGNLMTPGPWQQMNQWVSDEWTKVWEKYFDSEAVRTSITNLNTAFTNFNGQVMTLLEPTKPAPVPYTAPTPKGPEGGNTGNDDWWKKYLEKNPPGGPPPGGGPNPGDGNAGGNGPNTPDWLKNLFGDGNGNGNGSGNGNGTGGPGNGSIGGGNGGPETVFATGGPNDGTGGGNGNGPENLFATGGPGDGTGGGNGNGPENLFETPNPGDGNAGTGNGTGPAFIPPVTSGVGIGNSATTSTKNPDGSTTLSDGTVIDGDGEIHRPDGTTIDDGTVTLPDGSLVPTESTTTLPDGTTIDPDGTTTLPDGTTIDADGNITYPDGTTDDGAAGQDQTLSTFGAADDGTFGAADDTTFAAADAGPIPGDGTVGPGDGEAFAGPDTTTFGDGATVDDDGTTLADGTRIEDDGTTRFPDGTEVSGDGEVTLSDGTRIDDGTITYPDGSVGEVGPDGVTLPDGTVVGGDGSVTLPDGSVVAPDGTTTLPDGTVVDGDGGATLPDGTTVDGDGTVTLPDGTEIPLGGGNASGGGGPAGAGGPGAGSVGGGGPGVSGSGTGAPVSVGMPAGAGAAGAGTPLSATPASAGGAPFFPPMMGGMGGMGGGLNGNSGRERERQTWLSEDEKVWGTDPKVGPSVIGRVDDEDDFADFGGAGTSGDADTPLVGPVRRRDTRTVGGNAGGN</sequence>
<dbReference type="Gene3D" id="2.60.450.20">
    <property type="match status" value="1"/>
</dbReference>
<keyword evidence="3" id="KW-1185">Reference proteome</keyword>
<dbReference type="EMBL" id="BAAAGX010000010">
    <property type="protein sequence ID" value="GAA0239551.1"/>
    <property type="molecule type" value="Genomic_DNA"/>
</dbReference>
<dbReference type="RefSeq" id="WP_344649043.1">
    <property type="nucleotide sequence ID" value="NZ_BAAAGX010000010.1"/>
</dbReference>
<dbReference type="Proteomes" id="UP001500967">
    <property type="component" value="Unassembled WGS sequence"/>
</dbReference>
<feature type="compositionally biased region" description="Low complexity" evidence="1">
    <location>
        <begin position="556"/>
        <end position="580"/>
    </location>
</feature>
<name>A0ABP3DRA8_9ACTN</name>
<feature type="compositionally biased region" description="Gly residues" evidence="1">
    <location>
        <begin position="785"/>
        <end position="819"/>
    </location>
</feature>
<feature type="compositionally biased region" description="Gly residues" evidence="1">
    <location>
        <begin position="396"/>
        <end position="424"/>
    </location>
</feature>